<evidence type="ECO:0000313" key="2">
    <source>
        <dbReference type="EMBL" id="KAF4341799.1"/>
    </source>
</evidence>
<organism evidence="2 3">
    <name type="scientific">Fusarium beomiforme</name>
    <dbReference type="NCBI Taxonomy" id="44412"/>
    <lineage>
        <taxon>Eukaryota</taxon>
        <taxon>Fungi</taxon>
        <taxon>Dikarya</taxon>
        <taxon>Ascomycota</taxon>
        <taxon>Pezizomycotina</taxon>
        <taxon>Sordariomycetes</taxon>
        <taxon>Hypocreomycetidae</taxon>
        <taxon>Hypocreales</taxon>
        <taxon>Nectriaceae</taxon>
        <taxon>Fusarium</taxon>
        <taxon>Fusarium burgessii species complex</taxon>
    </lineage>
</organism>
<feature type="region of interest" description="Disordered" evidence="1">
    <location>
        <begin position="1"/>
        <end position="40"/>
    </location>
</feature>
<evidence type="ECO:0000313" key="3">
    <source>
        <dbReference type="Proteomes" id="UP000730481"/>
    </source>
</evidence>
<evidence type="ECO:0000256" key="1">
    <source>
        <dbReference type="SAM" id="MobiDB-lite"/>
    </source>
</evidence>
<sequence>MASSQSKSAAESKNATSTTPKNSTDHGNQEQSYASPMLEWLCQSDRDEPWRGFTVVTTDQQNWKTRNYSTENHSQTWSTRAEAGSEGEGGK</sequence>
<reference evidence="2" key="1">
    <citation type="journal article" date="2017" name="Mycologia">
        <title>Fusarium algeriense, sp. nov., a novel toxigenic crown rot pathogen of durum wheat from Algeria is nested in the Fusarium burgessii species complex.</title>
        <authorList>
            <person name="Laraba I."/>
            <person name="Keddad A."/>
            <person name="Boureghda H."/>
            <person name="Abdallah N."/>
            <person name="Vaughan M.M."/>
            <person name="Proctor R.H."/>
            <person name="Busman M."/>
            <person name="O'Donnell K."/>
        </authorList>
    </citation>
    <scope>NUCLEOTIDE SEQUENCE</scope>
    <source>
        <strain evidence="2">NRRL 25174</strain>
    </source>
</reference>
<dbReference type="OrthoDB" id="5052890at2759"/>
<proteinExistence type="predicted"/>
<feature type="compositionally biased region" description="Polar residues" evidence="1">
    <location>
        <begin position="59"/>
        <end position="79"/>
    </location>
</feature>
<keyword evidence="3" id="KW-1185">Reference proteome</keyword>
<protein>
    <submittedName>
        <fullName evidence="2">Uncharacterized protein</fullName>
    </submittedName>
</protein>
<reference evidence="2" key="2">
    <citation type="submission" date="2020-02" db="EMBL/GenBank/DDBJ databases">
        <title>Identification and distribution of gene clusters putatively required for synthesis of sphingolipid metabolism inhibitors in phylogenetically diverse species of the filamentous fungus Fusarium.</title>
        <authorList>
            <person name="Kim H.-S."/>
            <person name="Busman M."/>
            <person name="Brown D.W."/>
            <person name="Divon H."/>
            <person name="Uhlig S."/>
            <person name="Proctor R.H."/>
        </authorList>
    </citation>
    <scope>NUCLEOTIDE SEQUENCE</scope>
    <source>
        <strain evidence="2">NRRL 25174</strain>
    </source>
</reference>
<dbReference type="Proteomes" id="UP000730481">
    <property type="component" value="Unassembled WGS sequence"/>
</dbReference>
<dbReference type="AlphaFoldDB" id="A0A9P5ANF2"/>
<dbReference type="EMBL" id="PVQB02000174">
    <property type="protein sequence ID" value="KAF4341799.1"/>
    <property type="molecule type" value="Genomic_DNA"/>
</dbReference>
<feature type="region of interest" description="Disordered" evidence="1">
    <location>
        <begin position="59"/>
        <end position="91"/>
    </location>
</feature>
<accession>A0A9P5ANF2</accession>
<gene>
    <name evidence="2" type="ORF">FBEOM_4256</name>
</gene>
<feature type="compositionally biased region" description="Low complexity" evidence="1">
    <location>
        <begin position="1"/>
        <end position="15"/>
    </location>
</feature>
<comment type="caution">
    <text evidence="2">The sequence shown here is derived from an EMBL/GenBank/DDBJ whole genome shotgun (WGS) entry which is preliminary data.</text>
</comment>
<name>A0A9P5ANF2_9HYPO</name>